<dbReference type="NCBIfam" id="TIGR02893">
    <property type="entry name" value="spore_yabQ"/>
    <property type="match status" value="1"/>
</dbReference>
<reference evidence="2 3" key="1">
    <citation type="submission" date="2019-03" db="EMBL/GenBank/DDBJ databases">
        <title>Genomic Encyclopedia of Type Strains, Phase IV (KMG-IV): sequencing the most valuable type-strain genomes for metagenomic binning, comparative biology and taxonomic classification.</title>
        <authorList>
            <person name="Goeker M."/>
        </authorList>
    </citation>
    <scope>NUCLEOTIDE SEQUENCE [LARGE SCALE GENOMIC DNA]</scope>
    <source>
        <strain evidence="2 3">DSM 46831</strain>
    </source>
</reference>
<dbReference type="Proteomes" id="UP000294746">
    <property type="component" value="Unassembled WGS sequence"/>
</dbReference>
<comment type="caution">
    <text evidence="2">The sequence shown here is derived from an EMBL/GenBank/DDBJ whole genome shotgun (WGS) entry which is preliminary data.</text>
</comment>
<keyword evidence="1" id="KW-0472">Membrane</keyword>
<accession>A0A4R2RTJ8</accession>
<evidence type="ECO:0000313" key="3">
    <source>
        <dbReference type="Proteomes" id="UP000294746"/>
    </source>
</evidence>
<protein>
    <submittedName>
        <fullName evidence="2">Spore cortex biosynthesis protein YabQ</fullName>
    </submittedName>
</protein>
<gene>
    <name evidence="2" type="ORF">EDD57_1266</name>
</gene>
<dbReference type="OrthoDB" id="1653819at2"/>
<feature type="transmembrane region" description="Helical" evidence="1">
    <location>
        <begin position="6"/>
        <end position="27"/>
    </location>
</feature>
<keyword evidence="1" id="KW-1133">Transmembrane helix</keyword>
<dbReference type="RefSeq" id="WP_131849123.1">
    <property type="nucleotide sequence ID" value="NZ_SLXV01000026.1"/>
</dbReference>
<feature type="transmembrane region" description="Helical" evidence="1">
    <location>
        <begin position="108"/>
        <end position="128"/>
    </location>
</feature>
<sequence>MTLHTQYLTMLLMLGSGFCLGVILDTYRVLKGRFHIRGWAVSLIDLLYWFVCSGLVFSVLFWSNWGELRFYIFLAIILGVFLYYQWLSKLMTRLIETCIRLVEWKIQFLAKTVQMIVIRPILFTIQLIRKLLLFVLRLFWKMLQIFLRPLLWLCSPITKRIEPRVRPYLDRGILLGKKWIEKWRQRKKKDDSE</sequence>
<organism evidence="2 3">
    <name type="scientific">Baia soyae</name>
    <dbReference type="NCBI Taxonomy" id="1544746"/>
    <lineage>
        <taxon>Bacteria</taxon>
        <taxon>Bacillati</taxon>
        <taxon>Bacillota</taxon>
        <taxon>Bacilli</taxon>
        <taxon>Bacillales</taxon>
        <taxon>Thermoactinomycetaceae</taxon>
        <taxon>Baia</taxon>
    </lineage>
</organism>
<evidence type="ECO:0000313" key="2">
    <source>
        <dbReference type="EMBL" id="TCP66219.1"/>
    </source>
</evidence>
<dbReference type="Pfam" id="PF09578">
    <property type="entry name" value="Spore_YabQ"/>
    <property type="match status" value="1"/>
</dbReference>
<feature type="transmembrane region" description="Helical" evidence="1">
    <location>
        <begin position="68"/>
        <end position="87"/>
    </location>
</feature>
<evidence type="ECO:0000256" key="1">
    <source>
        <dbReference type="SAM" id="Phobius"/>
    </source>
</evidence>
<dbReference type="EMBL" id="SLXV01000026">
    <property type="protein sequence ID" value="TCP66219.1"/>
    <property type="molecule type" value="Genomic_DNA"/>
</dbReference>
<dbReference type="AlphaFoldDB" id="A0A4R2RTJ8"/>
<name>A0A4R2RTJ8_9BACL</name>
<keyword evidence="1" id="KW-0812">Transmembrane</keyword>
<keyword evidence="3" id="KW-1185">Reference proteome</keyword>
<proteinExistence type="predicted"/>
<feature type="transmembrane region" description="Helical" evidence="1">
    <location>
        <begin position="39"/>
        <end position="62"/>
    </location>
</feature>
<dbReference type="InterPro" id="IPR019074">
    <property type="entry name" value="YabQ"/>
</dbReference>